<proteinExistence type="predicted"/>
<dbReference type="GO" id="GO:0030870">
    <property type="term" value="C:Mre11 complex"/>
    <property type="evidence" value="ECO:0007669"/>
    <property type="project" value="TreeGrafter"/>
</dbReference>
<keyword evidence="2" id="KW-1185">Reference proteome</keyword>
<gene>
    <name evidence="1" type="ORF">TOT_020000145</name>
</gene>
<evidence type="ECO:0000313" key="1">
    <source>
        <dbReference type="EMBL" id="BAM39873.1"/>
    </source>
</evidence>
<organism evidence="1 2">
    <name type="scientific">Theileria orientalis strain Shintoku</name>
    <dbReference type="NCBI Taxonomy" id="869250"/>
    <lineage>
        <taxon>Eukaryota</taxon>
        <taxon>Sar</taxon>
        <taxon>Alveolata</taxon>
        <taxon>Apicomplexa</taxon>
        <taxon>Aconoidasida</taxon>
        <taxon>Piroplasmida</taxon>
        <taxon>Theileriidae</taxon>
        <taxon>Theileria</taxon>
    </lineage>
</organism>
<dbReference type="GO" id="GO:0043047">
    <property type="term" value="F:single-stranded telomeric DNA binding"/>
    <property type="evidence" value="ECO:0007669"/>
    <property type="project" value="TreeGrafter"/>
</dbReference>
<dbReference type="STRING" id="869250.J4C7Z0"/>
<dbReference type="AlphaFoldDB" id="J4C7Z0"/>
<dbReference type="GO" id="GO:0070192">
    <property type="term" value="P:chromosome organization involved in meiotic cell cycle"/>
    <property type="evidence" value="ECO:0007669"/>
    <property type="project" value="TreeGrafter"/>
</dbReference>
<name>J4C7Z0_THEOR</name>
<dbReference type="SUPFAM" id="SSF52540">
    <property type="entry name" value="P-loop containing nucleoside triphosphate hydrolases"/>
    <property type="match status" value="1"/>
</dbReference>
<dbReference type="GeneID" id="20714322"/>
<protein>
    <submittedName>
        <fullName evidence="1">DNA repair protein Rad50</fullName>
    </submittedName>
</protein>
<evidence type="ECO:0000313" key="2">
    <source>
        <dbReference type="Proteomes" id="UP000003786"/>
    </source>
</evidence>
<dbReference type="InterPro" id="IPR027417">
    <property type="entry name" value="P-loop_NTPase"/>
</dbReference>
<dbReference type="OrthoDB" id="18797at2759"/>
<dbReference type="PANTHER" id="PTHR18867:SF12">
    <property type="entry name" value="DNA REPAIR PROTEIN RAD50"/>
    <property type="match status" value="1"/>
</dbReference>
<dbReference type="GO" id="GO:0006302">
    <property type="term" value="P:double-strand break repair"/>
    <property type="evidence" value="ECO:0007669"/>
    <property type="project" value="TreeGrafter"/>
</dbReference>
<dbReference type="GO" id="GO:0007004">
    <property type="term" value="P:telomere maintenance via telomerase"/>
    <property type="evidence" value="ECO:0007669"/>
    <property type="project" value="TreeGrafter"/>
</dbReference>
<dbReference type="eggNOG" id="KOG0962">
    <property type="taxonomic scope" value="Eukaryota"/>
</dbReference>
<dbReference type="Gene3D" id="3.40.50.300">
    <property type="entry name" value="P-loop containing nucleotide triphosphate hydrolases"/>
    <property type="match status" value="1"/>
</dbReference>
<reference evidence="1 2" key="1">
    <citation type="journal article" date="2012" name="MBio">
        <title>Comparative genome analysis of three eukaryotic parasites with differing abilities to transform leukocytes reveals key mediators of Theileria-induced leukocyte transformation.</title>
        <authorList>
            <person name="Hayashida K."/>
            <person name="Hara Y."/>
            <person name="Abe T."/>
            <person name="Yamasaki C."/>
            <person name="Toyoda A."/>
            <person name="Kosuge T."/>
            <person name="Suzuki Y."/>
            <person name="Sato Y."/>
            <person name="Kawashima S."/>
            <person name="Katayama T."/>
            <person name="Wakaguri H."/>
            <person name="Inoue N."/>
            <person name="Homma K."/>
            <person name="Tada-Umezaki M."/>
            <person name="Yagi Y."/>
            <person name="Fujii Y."/>
            <person name="Habara T."/>
            <person name="Kanehisa M."/>
            <person name="Watanabe H."/>
            <person name="Ito K."/>
            <person name="Gojobori T."/>
            <person name="Sugawara H."/>
            <person name="Imanishi T."/>
            <person name="Weir W."/>
            <person name="Gardner M."/>
            <person name="Pain A."/>
            <person name="Shiels B."/>
            <person name="Hattori M."/>
            <person name="Nene V."/>
            <person name="Sugimoto C."/>
        </authorList>
    </citation>
    <scope>NUCLEOTIDE SEQUENCE [LARGE SCALE GENOMIC DNA]</scope>
    <source>
        <strain evidence="1 2">Shintoku</strain>
    </source>
</reference>
<dbReference type="KEGG" id="tot:TOT_020000145"/>
<dbReference type="VEuPathDB" id="PiroplasmaDB:TOT_020000145"/>
<sequence>MVTTNGVEMDMKGHCSAGERILTSLVVRMALIECFSDNCSILALDEPTTNLDKESVQSLENSLCKLVNESNSNFQLIIITHDENFATKMATLCSCDKYFKLEKTATYTHIRTVQF</sequence>
<dbReference type="Proteomes" id="UP000003786">
    <property type="component" value="Chromosome 2"/>
</dbReference>
<accession>J4C7Z0</accession>
<dbReference type="RefSeq" id="XP_009690174.1">
    <property type="nucleotide sequence ID" value="XM_009691879.1"/>
</dbReference>
<dbReference type="PANTHER" id="PTHR18867">
    <property type="entry name" value="RAD50"/>
    <property type="match status" value="1"/>
</dbReference>
<dbReference type="GO" id="GO:0051880">
    <property type="term" value="F:G-quadruplex DNA binding"/>
    <property type="evidence" value="ECO:0007669"/>
    <property type="project" value="TreeGrafter"/>
</dbReference>
<dbReference type="GO" id="GO:0003691">
    <property type="term" value="F:double-stranded telomeric DNA binding"/>
    <property type="evidence" value="ECO:0007669"/>
    <property type="project" value="TreeGrafter"/>
</dbReference>
<dbReference type="EMBL" id="AP011947">
    <property type="protein sequence ID" value="BAM39873.1"/>
    <property type="molecule type" value="Genomic_DNA"/>
</dbReference>
<dbReference type="GO" id="GO:0000722">
    <property type="term" value="P:telomere maintenance via recombination"/>
    <property type="evidence" value="ECO:0007669"/>
    <property type="project" value="TreeGrafter"/>
</dbReference>
<dbReference type="GO" id="GO:0000794">
    <property type="term" value="C:condensed nuclear chromosome"/>
    <property type="evidence" value="ECO:0007669"/>
    <property type="project" value="TreeGrafter"/>
</dbReference>